<sequence>MFVISDISSLLTGSDIPQAPKGSDATPRTPRTNAEYSTIPNRYLPFAPDNERVLDCVMNNLKLNGIITEIDGSLRFADYSTPPGSQMTEMKTYEDLERIGASIGQYSYPNHNHNRNQFHYRHTPDNHIYSKISGSSHKNNTKVVSSNVHIMNEDVRRMFTFGITIECDHMSLWYHSRSHSAVSKPFSFVYKPLLLVKFFMSILFATTAQLGYDPLVTLEQDFKYTFNIPQGPSKPSRFFRTIKPIVEYRSNNITGRMTRIFHVYDVYEVDSDPRKEFVLKDIWIDKDAETEGQIQTALFGDIEKFWDEIPPSNDELGDLRSMHADLVASKKYKDFFLTIETDHVGSHSCFIADGAVPIRGLFDAPITTPVAFVPPLQAPPSPTHGKRSTVSTPRPIPATYTKTRFQSTKDLNQPRPPRSYIPRKHYRVVFQERCTSVGDLGVLGEVVDVLQQVLIPLQLMLCAGWVHRDISSGNILAFKKDSQSWQVKLSDLEYAKPFPPPAGYKASTDPKTGTPYFMPFEILGKSYLYLKSEDSAISTSIWANGKTTTGEDDVVVHNFQHDLESVWWILLWTITCRIHHTPSKEWARPIFQNITDLSPARTTCFSKKVEGALETILIDKARGFSKWIEAARLFMFKQYRERVRGGRLRAKGSYVFIHEQFINFFNALKGIKQKDWRELELIKNNPYSVPHIPQSSEKKAAATDEPTDHDPDPSPAPTAPAAHIAQPARMKLKRSRSEDEVEHILRPERQLGKRSKGGMTK</sequence>
<reference evidence="3 4" key="1">
    <citation type="journal article" date="2018" name="Evol. Lett.">
        <title>Horizontal gene cluster transfer increased hallucinogenic mushroom diversity.</title>
        <authorList>
            <person name="Reynolds H.T."/>
            <person name="Vijayakumar V."/>
            <person name="Gluck-Thaler E."/>
            <person name="Korotkin H.B."/>
            <person name="Matheny P.B."/>
            <person name="Slot J.C."/>
        </authorList>
    </citation>
    <scope>NUCLEOTIDE SEQUENCE [LARGE SCALE GENOMIC DNA]</scope>
    <source>
        <strain evidence="3 4">2631</strain>
    </source>
</reference>
<comment type="caution">
    <text evidence="3">The sequence shown here is derived from an EMBL/GenBank/DDBJ whole genome shotgun (WGS) entry which is preliminary data.</text>
</comment>
<dbReference type="Proteomes" id="UP000283269">
    <property type="component" value="Unassembled WGS sequence"/>
</dbReference>
<feature type="domain" description="Fungal-type protein kinase" evidence="2">
    <location>
        <begin position="134"/>
        <end position="573"/>
    </location>
</feature>
<feature type="region of interest" description="Disordered" evidence="1">
    <location>
        <begin position="14"/>
        <end position="35"/>
    </location>
</feature>
<proteinExistence type="predicted"/>
<feature type="compositionally biased region" description="Basic and acidic residues" evidence="1">
    <location>
        <begin position="735"/>
        <end position="751"/>
    </location>
</feature>
<dbReference type="OrthoDB" id="312874at2759"/>
<dbReference type="AlphaFoldDB" id="A0A409WU06"/>
<dbReference type="SUPFAM" id="SSF56112">
    <property type="entry name" value="Protein kinase-like (PK-like)"/>
    <property type="match status" value="1"/>
</dbReference>
<gene>
    <name evidence="3" type="ORF">CVT25_014688</name>
</gene>
<protein>
    <recommendedName>
        <fullName evidence="2">Fungal-type protein kinase domain-containing protein</fullName>
    </recommendedName>
</protein>
<evidence type="ECO:0000259" key="2">
    <source>
        <dbReference type="Pfam" id="PF17667"/>
    </source>
</evidence>
<dbReference type="Pfam" id="PF17667">
    <property type="entry name" value="Pkinase_fungal"/>
    <property type="match status" value="1"/>
</dbReference>
<dbReference type="InterPro" id="IPR011009">
    <property type="entry name" value="Kinase-like_dom_sf"/>
</dbReference>
<feature type="region of interest" description="Disordered" evidence="1">
    <location>
        <begin position="377"/>
        <end position="397"/>
    </location>
</feature>
<dbReference type="Gene3D" id="1.10.510.10">
    <property type="entry name" value="Transferase(Phosphotransferase) domain 1"/>
    <property type="match status" value="1"/>
</dbReference>
<feature type="compositionally biased region" description="Basic and acidic residues" evidence="1">
    <location>
        <begin position="696"/>
        <end position="712"/>
    </location>
</feature>
<dbReference type="InParanoid" id="A0A409WU06"/>
<feature type="compositionally biased region" description="Low complexity" evidence="1">
    <location>
        <begin position="719"/>
        <end position="728"/>
    </location>
</feature>
<dbReference type="PANTHER" id="PTHR38248:SF2">
    <property type="entry name" value="FUNK1 11"/>
    <property type="match status" value="1"/>
</dbReference>
<feature type="region of interest" description="Disordered" evidence="1">
    <location>
        <begin position="687"/>
        <end position="761"/>
    </location>
</feature>
<dbReference type="InterPro" id="IPR040976">
    <property type="entry name" value="Pkinase_fungal"/>
</dbReference>
<name>A0A409WU06_PSICY</name>
<evidence type="ECO:0000256" key="1">
    <source>
        <dbReference type="SAM" id="MobiDB-lite"/>
    </source>
</evidence>
<feature type="compositionally biased region" description="Basic residues" evidence="1">
    <location>
        <begin position="752"/>
        <end position="761"/>
    </location>
</feature>
<evidence type="ECO:0000313" key="3">
    <source>
        <dbReference type="EMBL" id="PPQ81959.1"/>
    </source>
</evidence>
<evidence type="ECO:0000313" key="4">
    <source>
        <dbReference type="Proteomes" id="UP000283269"/>
    </source>
</evidence>
<keyword evidence="4" id="KW-1185">Reference proteome</keyword>
<dbReference type="EMBL" id="NHYD01003194">
    <property type="protein sequence ID" value="PPQ81959.1"/>
    <property type="molecule type" value="Genomic_DNA"/>
</dbReference>
<accession>A0A409WU06</accession>
<dbReference type="PANTHER" id="PTHR38248">
    <property type="entry name" value="FUNK1 6"/>
    <property type="match status" value="1"/>
</dbReference>
<organism evidence="3 4">
    <name type="scientific">Psilocybe cyanescens</name>
    <dbReference type="NCBI Taxonomy" id="93625"/>
    <lineage>
        <taxon>Eukaryota</taxon>
        <taxon>Fungi</taxon>
        <taxon>Dikarya</taxon>
        <taxon>Basidiomycota</taxon>
        <taxon>Agaricomycotina</taxon>
        <taxon>Agaricomycetes</taxon>
        <taxon>Agaricomycetidae</taxon>
        <taxon>Agaricales</taxon>
        <taxon>Agaricineae</taxon>
        <taxon>Strophariaceae</taxon>
        <taxon>Psilocybe</taxon>
    </lineage>
</organism>